<proteinExistence type="predicted"/>
<dbReference type="EMBL" id="OC931011">
    <property type="protein sequence ID" value="CAD7658948.1"/>
    <property type="molecule type" value="Genomic_DNA"/>
</dbReference>
<dbReference type="Proteomes" id="UP000728032">
    <property type="component" value="Unassembled WGS sequence"/>
</dbReference>
<protein>
    <submittedName>
        <fullName evidence="2">Uncharacterized protein</fullName>
    </submittedName>
</protein>
<dbReference type="EMBL" id="CAJPVJ010016186">
    <property type="protein sequence ID" value="CAG2176134.1"/>
    <property type="molecule type" value="Genomic_DNA"/>
</dbReference>
<keyword evidence="3" id="KW-1185">Reference proteome</keyword>
<accession>A0A7R9MEY8</accession>
<evidence type="ECO:0000313" key="2">
    <source>
        <dbReference type="EMBL" id="CAD7658948.1"/>
    </source>
</evidence>
<sequence length="68" mass="7519">MASNSVHTINTAVNDRQQHNHNNSDINDVLTSGNTGDMSSVLNKDVKQFGKQFLIDGKEDTSWNSDQV</sequence>
<dbReference type="OrthoDB" id="10250488at2759"/>
<reference evidence="2" key="1">
    <citation type="submission" date="2020-11" db="EMBL/GenBank/DDBJ databases">
        <authorList>
            <person name="Tran Van P."/>
        </authorList>
    </citation>
    <scope>NUCLEOTIDE SEQUENCE</scope>
</reference>
<name>A0A7R9MEY8_9ACAR</name>
<dbReference type="AlphaFoldDB" id="A0A7R9MEY8"/>
<evidence type="ECO:0000256" key="1">
    <source>
        <dbReference type="SAM" id="MobiDB-lite"/>
    </source>
</evidence>
<evidence type="ECO:0000313" key="3">
    <source>
        <dbReference type="Proteomes" id="UP000728032"/>
    </source>
</evidence>
<organism evidence="2">
    <name type="scientific">Oppiella nova</name>
    <dbReference type="NCBI Taxonomy" id="334625"/>
    <lineage>
        <taxon>Eukaryota</taxon>
        <taxon>Metazoa</taxon>
        <taxon>Ecdysozoa</taxon>
        <taxon>Arthropoda</taxon>
        <taxon>Chelicerata</taxon>
        <taxon>Arachnida</taxon>
        <taxon>Acari</taxon>
        <taxon>Acariformes</taxon>
        <taxon>Sarcoptiformes</taxon>
        <taxon>Oribatida</taxon>
        <taxon>Brachypylina</taxon>
        <taxon>Oppioidea</taxon>
        <taxon>Oppiidae</taxon>
        <taxon>Oppiella</taxon>
    </lineage>
</organism>
<gene>
    <name evidence="2" type="ORF">ONB1V03_LOCUS15568</name>
</gene>
<feature type="region of interest" description="Disordered" evidence="1">
    <location>
        <begin position="1"/>
        <end position="39"/>
    </location>
</feature>
<feature type="non-terminal residue" evidence="2">
    <location>
        <position position="68"/>
    </location>
</feature>